<name>A0A259TX45_9BACT</name>
<keyword evidence="1" id="KW-0812">Transmembrane</keyword>
<reference evidence="2 3" key="1">
    <citation type="submission" date="2016-11" db="EMBL/GenBank/DDBJ databases">
        <title>Study of marine rhodopsin-containing bacteria.</title>
        <authorList>
            <person name="Yoshizawa S."/>
            <person name="Kumagai Y."/>
            <person name="Kogure K."/>
        </authorList>
    </citation>
    <scope>NUCLEOTIDE SEQUENCE [LARGE SCALE GENOMIC DNA]</scope>
    <source>
        <strain evidence="2 3">SG-29</strain>
    </source>
</reference>
<dbReference type="RefSeq" id="WP_094546484.1">
    <property type="nucleotide sequence ID" value="NZ_MQWB01000001.1"/>
</dbReference>
<feature type="transmembrane region" description="Helical" evidence="1">
    <location>
        <begin position="12"/>
        <end position="34"/>
    </location>
</feature>
<dbReference type="EMBL" id="MQWB01000001">
    <property type="protein sequence ID" value="OZC02335.1"/>
    <property type="molecule type" value="Genomic_DNA"/>
</dbReference>
<feature type="transmembrane region" description="Helical" evidence="1">
    <location>
        <begin position="40"/>
        <end position="62"/>
    </location>
</feature>
<dbReference type="InParanoid" id="A0A259TX45"/>
<keyword evidence="3" id="KW-1185">Reference proteome</keyword>
<keyword evidence="1" id="KW-1133">Transmembrane helix</keyword>
<keyword evidence="1" id="KW-0472">Membrane</keyword>
<comment type="caution">
    <text evidence="2">The sequence shown here is derived from an EMBL/GenBank/DDBJ whole genome shotgun (WGS) entry which is preliminary data.</text>
</comment>
<gene>
    <name evidence="2" type="ORF">BSZ36_04690</name>
</gene>
<evidence type="ECO:0000313" key="2">
    <source>
        <dbReference type="EMBL" id="OZC02335.1"/>
    </source>
</evidence>
<proteinExistence type="predicted"/>
<accession>A0A259TX45</accession>
<protein>
    <submittedName>
        <fullName evidence="2">Uncharacterized protein</fullName>
    </submittedName>
</protein>
<dbReference type="AlphaFoldDB" id="A0A259TX45"/>
<organism evidence="2 3">
    <name type="scientific">Rubricoccus marinus</name>
    <dbReference type="NCBI Taxonomy" id="716817"/>
    <lineage>
        <taxon>Bacteria</taxon>
        <taxon>Pseudomonadati</taxon>
        <taxon>Rhodothermota</taxon>
        <taxon>Rhodothermia</taxon>
        <taxon>Rhodothermales</taxon>
        <taxon>Rubricoccaceae</taxon>
        <taxon>Rubricoccus</taxon>
    </lineage>
</organism>
<evidence type="ECO:0000313" key="3">
    <source>
        <dbReference type="Proteomes" id="UP000216446"/>
    </source>
</evidence>
<sequence>METPRRPSFDARAFWITLAACAGPFLTGLAVFFTGIGHDLLIGGALMAWCAAYAVALIWMVVGFLRGDSARGLAILLGMIAGVIVGPGACFGVFMSGGGLGSMN</sequence>
<feature type="transmembrane region" description="Helical" evidence="1">
    <location>
        <begin position="74"/>
        <end position="95"/>
    </location>
</feature>
<dbReference type="Proteomes" id="UP000216446">
    <property type="component" value="Unassembled WGS sequence"/>
</dbReference>
<evidence type="ECO:0000256" key="1">
    <source>
        <dbReference type="SAM" id="Phobius"/>
    </source>
</evidence>